<accession>A0A1A9ZYQ3</accession>
<keyword evidence="1" id="KW-1133">Transmembrane helix</keyword>
<reference evidence="3" key="1">
    <citation type="submission" date="2014-03" db="EMBL/GenBank/DDBJ databases">
        <authorList>
            <person name="Aksoy S."/>
            <person name="Warren W."/>
            <person name="Wilson R.K."/>
        </authorList>
    </citation>
    <scope>NUCLEOTIDE SEQUENCE [LARGE SCALE GENOMIC DNA]</scope>
    <source>
        <strain evidence="3">IAEA</strain>
    </source>
</reference>
<protein>
    <submittedName>
        <fullName evidence="2">Uncharacterized protein</fullName>
    </submittedName>
</protein>
<evidence type="ECO:0000256" key="1">
    <source>
        <dbReference type="SAM" id="Phobius"/>
    </source>
</evidence>
<reference evidence="2" key="2">
    <citation type="submission" date="2020-05" db="UniProtKB">
        <authorList>
            <consortium name="EnsemblMetazoa"/>
        </authorList>
    </citation>
    <scope>IDENTIFICATION</scope>
    <source>
        <strain evidence="2">IAEA</strain>
    </source>
</reference>
<name>A0A1A9ZYQ3_GLOPL</name>
<dbReference type="Proteomes" id="UP000092445">
    <property type="component" value="Unassembled WGS sequence"/>
</dbReference>
<feature type="transmembrane region" description="Helical" evidence="1">
    <location>
        <begin position="180"/>
        <end position="198"/>
    </location>
</feature>
<keyword evidence="1" id="KW-0812">Transmembrane</keyword>
<evidence type="ECO:0000313" key="2">
    <source>
        <dbReference type="EnsemblMetazoa" id="GPAI029107-PA"/>
    </source>
</evidence>
<keyword evidence="3" id="KW-1185">Reference proteome</keyword>
<evidence type="ECO:0000313" key="3">
    <source>
        <dbReference type="Proteomes" id="UP000092445"/>
    </source>
</evidence>
<keyword evidence="1" id="KW-0472">Membrane</keyword>
<dbReference type="AlphaFoldDB" id="A0A1A9ZYQ3"/>
<proteinExistence type="predicted"/>
<sequence>MALKIFVVTRVPMMVKGEVIINCINLILNKGKGGIGTETALNTMKGCRSTVGNLISNMTSLLVTGSLALISLYGSIKLSSPIAMTSLAVPIPSKYKPGSSGKYLTMTFLHIVTAVRSNVTSMHLELEGNAKVTKHVAHIDFSPLTAMPKFYCVFIEQLKHIRKLGVAALYSKMIVHRINTLTYVQIMVFTLLYMGMTFRTTTYMNNFRSDISEEYRIVRTLWLE</sequence>
<dbReference type="EnsemblMetazoa" id="GPAI029107-RA">
    <property type="protein sequence ID" value="GPAI029107-PA"/>
    <property type="gene ID" value="GPAI029107"/>
</dbReference>
<organism evidence="2 3">
    <name type="scientific">Glossina pallidipes</name>
    <name type="common">Tsetse fly</name>
    <dbReference type="NCBI Taxonomy" id="7398"/>
    <lineage>
        <taxon>Eukaryota</taxon>
        <taxon>Metazoa</taxon>
        <taxon>Ecdysozoa</taxon>
        <taxon>Arthropoda</taxon>
        <taxon>Hexapoda</taxon>
        <taxon>Insecta</taxon>
        <taxon>Pterygota</taxon>
        <taxon>Neoptera</taxon>
        <taxon>Endopterygota</taxon>
        <taxon>Diptera</taxon>
        <taxon>Brachycera</taxon>
        <taxon>Muscomorpha</taxon>
        <taxon>Hippoboscoidea</taxon>
        <taxon>Glossinidae</taxon>
        <taxon>Glossina</taxon>
    </lineage>
</organism>
<dbReference type="VEuPathDB" id="VectorBase:GPAI029107"/>
<feature type="transmembrane region" description="Helical" evidence="1">
    <location>
        <begin position="54"/>
        <end position="76"/>
    </location>
</feature>